<dbReference type="PANTHER" id="PTHR35368:SF1">
    <property type="entry name" value="HYDROPEROXIDE REDUCTASE"/>
    <property type="match status" value="1"/>
</dbReference>
<dbReference type="AlphaFoldDB" id="X0UKK2"/>
<organism evidence="1">
    <name type="scientific">marine sediment metagenome</name>
    <dbReference type="NCBI Taxonomy" id="412755"/>
    <lineage>
        <taxon>unclassified sequences</taxon>
        <taxon>metagenomes</taxon>
        <taxon>ecological metagenomes</taxon>
    </lineage>
</organism>
<dbReference type="InterPro" id="IPR015946">
    <property type="entry name" value="KH_dom-like_a/b"/>
</dbReference>
<comment type="caution">
    <text evidence="1">The sequence shown here is derived from an EMBL/GenBank/DDBJ whole genome shotgun (WGS) entry which is preliminary data.</text>
</comment>
<sequence length="175" mass="18303">MSTNHIKESVEGVINHYTENPDDARGPGAPVTAVMEEGLRCRVQKQDGTVIVTTDMPTGIGGGGSAPSPGLIFRAALASCDATFVALRAAQVGIALTTLEVIVEGDPDDMSTLGFLGLDDSIPAGEPSLRLNFRIGAENATPERLSELVEWIVAHSPVGDSVSRAIPIKIDVEIV</sequence>
<dbReference type="InterPro" id="IPR052924">
    <property type="entry name" value="OsmC/Ohr_hydroprdx_reductase"/>
</dbReference>
<protein>
    <recommendedName>
        <fullName evidence="2">OsmC family protein</fullName>
    </recommendedName>
</protein>
<name>X0UKK2_9ZZZZ</name>
<dbReference type="SUPFAM" id="SSF82784">
    <property type="entry name" value="OsmC-like"/>
    <property type="match status" value="1"/>
</dbReference>
<proteinExistence type="predicted"/>
<evidence type="ECO:0000313" key="1">
    <source>
        <dbReference type="EMBL" id="GAG06344.1"/>
    </source>
</evidence>
<reference evidence="1" key="1">
    <citation type="journal article" date="2014" name="Front. Microbiol.">
        <title>High frequency of phylogenetically diverse reductive dehalogenase-homologous genes in deep subseafloor sedimentary metagenomes.</title>
        <authorList>
            <person name="Kawai M."/>
            <person name="Futagami T."/>
            <person name="Toyoda A."/>
            <person name="Takaki Y."/>
            <person name="Nishi S."/>
            <person name="Hori S."/>
            <person name="Arai W."/>
            <person name="Tsubouchi T."/>
            <person name="Morono Y."/>
            <person name="Uchiyama I."/>
            <person name="Ito T."/>
            <person name="Fujiyama A."/>
            <person name="Inagaki F."/>
            <person name="Takami H."/>
        </authorList>
    </citation>
    <scope>NUCLEOTIDE SEQUENCE</scope>
    <source>
        <strain evidence="1">Expedition CK06-06</strain>
    </source>
</reference>
<gene>
    <name evidence="1" type="ORF">S01H1_38599</name>
</gene>
<dbReference type="PANTHER" id="PTHR35368">
    <property type="entry name" value="HYDROPEROXIDE REDUCTASE"/>
    <property type="match status" value="1"/>
</dbReference>
<dbReference type="InterPro" id="IPR036102">
    <property type="entry name" value="OsmC/Ohrsf"/>
</dbReference>
<accession>X0UKK2</accession>
<evidence type="ECO:0008006" key="2">
    <source>
        <dbReference type="Google" id="ProtNLM"/>
    </source>
</evidence>
<dbReference type="Gene3D" id="3.30.300.20">
    <property type="match status" value="1"/>
</dbReference>
<dbReference type="EMBL" id="BARS01024308">
    <property type="protein sequence ID" value="GAG06344.1"/>
    <property type="molecule type" value="Genomic_DNA"/>
</dbReference>
<dbReference type="InterPro" id="IPR003718">
    <property type="entry name" value="OsmC/Ohr_fam"/>
</dbReference>
<dbReference type="Pfam" id="PF02566">
    <property type="entry name" value="OsmC"/>
    <property type="match status" value="1"/>
</dbReference>